<feature type="transmembrane region" description="Helical" evidence="6">
    <location>
        <begin position="658"/>
        <end position="680"/>
    </location>
</feature>
<keyword evidence="5 6" id="KW-0472">Membrane</keyword>
<comment type="caution">
    <text evidence="8">The sequence shown here is derived from an EMBL/GenBank/DDBJ whole genome shotgun (WGS) entry which is preliminary data.</text>
</comment>
<dbReference type="PANTHER" id="PTHR46795:SF3">
    <property type="entry name" value="ABC TRANSPORTER PERMEASE"/>
    <property type="match status" value="1"/>
</dbReference>
<dbReference type="InterPro" id="IPR052536">
    <property type="entry name" value="ABC-4_Integral_Memb_Prot"/>
</dbReference>
<evidence type="ECO:0000313" key="8">
    <source>
        <dbReference type="EMBL" id="RAP73400.1"/>
    </source>
</evidence>
<evidence type="ECO:0000313" key="9">
    <source>
        <dbReference type="Proteomes" id="UP000249260"/>
    </source>
</evidence>
<dbReference type="EMBL" id="QLUW01000007">
    <property type="protein sequence ID" value="RAP73400.1"/>
    <property type="molecule type" value="Genomic_DNA"/>
</dbReference>
<keyword evidence="3 6" id="KW-0812">Transmembrane</keyword>
<feature type="transmembrane region" description="Helical" evidence="6">
    <location>
        <begin position="626"/>
        <end position="646"/>
    </location>
</feature>
<sequence>MTFTHIVSKNLRYNFKRFLSYLFVNSFVVAVLFMYGSLLFNEILAKDIAMKLVSDYIEIAAYAIILFSIAFVSYTGIYFVKSRGKEFGVYLTLGMTTRDLMRMVIFESFVVVIGSAICGIAAGLLVSKLFYLILAKILGLTADIYFISYKTYLLSLGVFLFVFLCNLLFTSTFIRKLSIIQIAKASSTKGLAKSRPVIGGVAAVVFIASLWSFHATLTGNEWLNDLMGDDQSTWLLADMMAMFVSLYFAIASGIDAVRAIFARFPALYNRNILILSSLSHRFFTYKVSLYIVSLLIALSLFFTGFGLSIYSYTKKTIDEYVPFDFMIESTHGINVIGKNEIKAIVEANGGAVGTFSAFEYIRNENYRAFSGQFVYFNKASFIVSETNFNKHMNMSVDVAPDELLLVHNQKGEEQEKVDYDSLLTVEPWRAGNARAEAFRQNPTNADRFVKSLGDIARLKYEQPKTRTMYASFIDSYGNVEFESVMANVVDDSVYDSLRQEEHSTAYLFNLKSGDGSAIFAALLDALRDKNNDQSLWSTAQAQLGVKDQAEYLRPIYKAERIDVMLRINGFMFFSFAFMGLLFLMSSIVVLYYKIVTDVDEEKEKISLLKKIGLTGAECRSYLQAHLAILFFTPLVIGGIPVLFLLHASFGFTVYAGYLMARVLMLYGLFALMNTVFYLTLRKKFFRGAGLAA</sequence>
<dbReference type="OrthoDB" id="1937696at2"/>
<dbReference type="RefSeq" id="WP_112885541.1">
    <property type="nucleotide sequence ID" value="NZ_QLUW01000007.1"/>
</dbReference>
<evidence type="ECO:0000259" key="7">
    <source>
        <dbReference type="Pfam" id="PF02687"/>
    </source>
</evidence>
<dbReference type="GO" id="GO:0055085">
    <property type="term" value="P:transmembrane transport"/>
    <property type="evidence" value="ECO:0007669"/>
    <property type="project" value="UniProtKB-UniRule"/>
</dbReference>
<feature type="transmembrane region" description="Helical" evidence="6">
    <location>
        <begin position="570"/>
        <end position="592"/>
    </location>
</feature>
<organism evidence="8 9">
    <name type="scientific">Paenibacillus montanisoli</name>
    <dbReference type="NCBI Taxonomy" id="2081970"/>
    <lineage>
        <taxon>Bacteria</taxon>
        <taxon>Bacillati</taxon>
        <taxon>Bacillota</taxon>
        <taxon>Bacilli</taxon>
        <taxon>Bacillales</taxon>
        <taxon>Paenibacillaceae</taxon>
        <taxon>Paenibacillus</taxon>
    </lineage>
</organism>
<evidence type="ECO:0000256" key="6">
    <source>
        <dbReference type="PIRNR" id="PIRNR018968"/>
    </source>
</evidence>
<dbReference type="InterPro" id="IPR003838">
    <property type="entry name" value="ABC3_permease_C"/>
</dbReference>
<feature type="transmembrane region" description="Helical" evidence="6">
    <location>
        <begin position="18"/>
        <end position="38"/>
    </location>
</feature>
<feature type="transmembrane region" description="Helical" evidence="6">
    <location>
        <begin position="234"/>
        <end position="254"/>
    </location>
</feature>
<evidence type="ECO:0000256" key="2">
    <source>
        <dbReference type="ARBA" id="ARBA00022475"/>
    </source>
</evidence>
<proteinExistence type="inferred from homology"/>
<keyword evidence="6" id="KW-0813">Transport</keyword>
<reference evidence="8 9" key="1">
    <citation type="submission" date="2018-06" db="EMBL/GenBank/DDBJ databases">
        <title>Paenibacillus montanisoli sp. nov., isolated from mountain area soil.</title>
        <authorList>
            <person name="Wu M."/>
        </authorList>
    </citation>
    <scope>NUCLEOTIDE SEQUENCE [LARGE SCALE GENOMIC DNA]</scope>
    <source>
        <strain evidence="8 9">RA17</strain>
    </source>
</reference>
<dbReference type="Proteomes" id="UP000249260">
    <property type="component" value="Unassembled WGS sequence"/>
</dbReference>
<dbReference type="InterPro" id="IPR027022">
    <property type="entry name" value="ABC_permease_BceB-typ"/>
</dbReference>
<feature type="transmembrane region" description="Helical" evidence="6">
    <location>
        <begin position="153"/>
        <end position="174"/>
    </location>
</feature>
<comment type="subcellular location">
    <subcellularLocation>
        <location evidence="1 6">Cell membrane</location>
        <topology evidence="1 6">Multi-pass membrane protein</topology>
    </subcellularLocation>
</comment>
<keyword evidence="4 6" id="KW-1133">Transmembrane helix</keyword>
<accession>A0A328TSX7</accession>
<feature type="transmembrane region" description="Helical" evidence="6">
    <location>
        <begin position="100"/>
        <end position="122"/>
    </location>
</feature>
<dbReference type="Pfam" id="PF02687">
    <property type="entry name" value="FtsX"/>
    <property type="match status" value="1"/>
</dbReference>
<feature type="domain" description="ABC3 transporter permease C-terminal" evidence="7">
    <location>
        <begin position="59"/>
        <end position="178"/>
    </location>
</feature>
<evidence type="ECO:0000256" key="3">
    <source>
        <dbReference type="ARBA" id="ARBA00022692"/>
    </source>
</evidence>
<dbReference type="GO" id="GO:0005886">
    <property type="term" value="C:plasma membrane"/>
    <property type="evidence" value="ECO:0007669"/>
    <property type="project" value="UniProtKB-SubCell"/>
</dbReference>
<evidence type="ECO:0000256" key="1">
    <source>
        <dbReference type="ARBA" id="ARBA00004651"/>
    </source>
</evidence>
<comment type="similarity">
    <text evidence="6">Belongs to the ABC-4 integral membrane protein family.</text>
</comment>
<keyword evidence="9" id="KW-1185">Reference proteome</keyword>
<keyword evidence="2 6" id="KW-1003">Cell membrane</keyword>
<dbReference type="PANTHER" id="PTHR46795">
    <property type="entry name" value="ABC TRANSPORTER PERMEASE-RELATED-RELATED"/>
    <property type="match status" value="1"/>
</dbReference>
<dbReference type="PIRSF" id="PIRSF018968">
    <property type="entry name" value="ABC_permease_BceB"/>
    <property type="match status" value="1"/>
</dbReference>
<dbReference type="AlphaFoldDB" id="A0A328TSX7"/>
<evidence type="ECO:0000256" key="5">
    <source>
        <dbReference type="ARBA" id="ARBA00023136"/>
    </source>
</evidence>
<name>A0A328TSX7_9BACL</name>
<evidence type="ECO:0000256" key="4">
    <source>
        <dbReference type="ARBA" id="ARBA00022989"/>
    </source>
</evidence>
<gene>
    <name evidence="8" type="ORF">DL346_27220</name>
</gene>
<feature type="transmembrane region" description="Helical" evidence="6">
    <location>
        <begin position="195"/>
        <end position="214"/>
    </location>
</feature>
<feature type="transmembrane region" description="Helical" evidence="6">
    <location>
        <begin position="287"/>
        <end position="312"/>
    </location>
</feature>
<feature type="transmembrane region" description="Helical" evidence="6">
    <location>
        <begin position="59"/>
        <end position="80"/>
    </location>
</feature>
<protein>
    <submittedName>
        <fullName evidence="8">ABC transporter permease</fullName>
    </submittedName>
</protein>